<gene>
    <name evidence="4" type="ORF">DPX16_11020</name>
</gene>
<evidence type="ECO:0000259" key="3">
    <source>
        <dbReference type="PROSITE" id="PS51776"/>
    </source>
</evidence>
<keyword evidence="4" id="KW-0418">Kinase</keyword>
<dbReference type="EMBL" id="RJVU01049122">
    <property type="protein sequence ID" value="ROL42964.1"/>
    <property type="molecule type" value="Genomic_DNA"/>
</dbReference>
<dbReference type="PANTHER" id="PTHR13886:SF2">
    <property type="entry name" value="C-JUN-AMINO-TERMINAL KINASE-INTERACTING PROTEIN 4"/>
    <property type="match status" value="1"/>
</dbReference>
<keyword evidence="5" id="KW-1185">Reference proteome</keyword>
<dbReference type="AlphaFoldDB" id="A0A3N0YA40"/>
<comment type="caution">
    <text evidence="4">The sequence shown here is derived from an EMBL/GenBank/DDBJ whole genome shotgun (WGS) entry which is preliminary data.</text>
</comment>
<proteinExistence type="predicted"/>
<protein>
    <submittedName>
        <fullName evidence="4">C-Jun-amino-terminal kinase-interacting protein 4</fullName>
    </submittedName>
</protein>
<feature type="region of interest" description="Disordered" evidence="2">
    <location>
        <begin position="205"/>
        <end position="227"/>
    </location>
</feature>
<accession>A0A3N0YA40</accession>
<dbReference type="GO" id="GO:0019894">
    <property type="term" value="F:kinesin binding"/>
    <property type="evidence" value="ECO:0007669"/>
    <property type="project" value="TreeGrafter"/>
</dbReference>
<dbReference type="GO" id="GO:0005737">
    <property type="term" value="C:cytoplasm"/>
    <property type="evidence" value="ECO:0007669"/>
    <property type="project" value="TreeGrafter"/>
</dbReference>
<dbReference type="PROSITE" id="PS51776">
    <property type="entry name" value="RH1"/>
    <property type="match status" value="1"/>
</dbReference>
<dbReference type="Proteomes" id="UP000281406">
    <property type="component" value="Unassembled WGS sequence"/>
</dbReference>
<dbReference type="OrthoDB" id="10256043at2759"/>
<dbReference type="Gene3D" id="1.20.58.1770">
    <property type="match status" value="1"/>
</dbReference>
<keyword evidence="1" id="KW-0175">Coiled coil</keyword>
<dbReference type="GO" id="GO:0030159">
    <property type="term" value="F:signaling receptor complex adaptor activity"/>
    <property type="evidence" value="ECO:0007669"/>
    <property type="project" value="TreeGrafter"/>
</dbReference>
<sequence length="319" mass="36583">MELDDGVVYQDDPGTSAIMSERVSGLANSIYREFERLIRKYDEDVVKELMPLVVAVLENLDTVFAENQEHEVELELLKEDNEQLITQYEREKALRKHAEEKFIEFEDSQEQEKKDLQNHLESLGSHSRQLELKIKNYADQISRLEEREAELKREYNSLHLRHTEMIHNYMEHVERIRLQQTGGETSDTGTLGRVRKERPLSLGVFPMSGGSTSLTPDVQGRAETPGTEGWRFNNLSHQRSNASLKLEAEDAPKNREGKDVLEAWDSLANDCKVARLRAGGQCVVQITVVLYIIVRKFIHRTMSGVLAACNYKDVELPDS</sequence>
<dbReference type="FunFam" id="1.20.58.1770:FF:000001">
    <property type="entry name" value="C-Jun-amino-terminal kinase-interacting protein 3 isoform X1"/>
    <property type="match status" value="1"/>
</dbReference>
<reference evidence="4 5" key="1">
    <citation type="submission" date="2018-10" db="EMBL/GenBank/DDBJ databases">
        <title>Genome assembly for a Yunnan-Guizhou Plateau 3E fish, Anabarilius grahami (Regan), and its evolutionary and genetic applications.</title>
        <authorList>
            <person name="Jiang W."/>
        </authorList>
    </citation>
    <scope>NUCLEOTIDE SEQUENCE [LARGE SCALE GENOMIC DNA]</scope>
    <source>
        <strain evidence="4">AG-KIZ</strain>
        <tissue evidence="4">Muscle</tissue>
    </source>
</reference>
<evidence type="ECO:0000313" key="4">
    <source>
        <dbReference type="EMBL" id="ROL42964.1"/>
    </source>
</evidence>
<evidence type="ECO:0000256" key="1">
    <source>
        <dbReference type="SAM" id="Coils"/>
    </source>
</evidence>
<feature type="coiled-coil region" evidence="1">
    <location>
        <begin position="127"/>
        <end position="161"/>
    </location>
</feature>
<evidence type="ECO:0000313" key="5">
    <source>
        <dbReference type="Proteomes" id="UP000281406"/>
    </source>
</evidence>
<name>A0A3N0YA40_ANAGA</name>
<dbReference type="InterPro" id="IPR039911">
    <property type="entry name" value="JIP3/JIP4"/>
</dbReference>
<dbReference type="PANTHER" id="PTHR13886">
    <property type="entry name" value="JNK/SAPK-ASSOCIATED PROTEIN"/>
    <property type="match status" value="1"/>
</dbReference>
<dbReference type="GO" id="GO:0008432">
    <property type="term" value="F:JUN kinase binding"/>
    <property type="evidence" value="ECO:0007669"/>
    <property type="project" value="TreeGrafter"/>
</dbReference>
<dbReference type="GO" id="GO:0016301">
    <property type="term" value="F:kinase activity"/>
    <property type="evidence" value="ECO:0007669"/>
    <property type="project" value="UniProtKB-KW"/>
</dbReference>
<dbReference type="GO" id="GO:0016192">
    <property type="term" value="P:vesicle-mediated transport"/>
    <property type="evidence" value="ECO:0007669"/>
    <property type="project" value="TreeGrafter"/>
</dbReference>
<feature type="coiled-coil region" evidence="1">
    <location>
        <begin position="60"/>
        <end position="101"/>
    </location>
</feature>
<dbReference type="Pfam" id="PF09744">
    <property type="entry name" value="RH1"/>
    <property type="match status" value="1"/>
</dbReference>
<dbReference type="InterPro" id="IPR034743">
    <property type="entry name" value="RH1"/>
</dbReference>
<dbReference type="GO" id="GO:0005078">
    <property type="term" value="F:MAP-kinase scaffold activity"/>
    <property type="evidence" value="ECO:0007669"/>
    <property type="project" value="InterPro"/>
</dbReference>
<evidence type="ECO:0000256" key="2">
    <source>
        <dbReference type="SAM" id="MobiDB-lite"/>
    </source>
</evidence>
<keyword evidence="4" id="KW-0808">Transferase</keyword>
<feature type="domain" description="RH1" evidence="3">
    <location>
        <begin position="6"/>
        <end position="94"/>
    </location>
</feature>
<organism evidence="4 5">
    <name type="scientific">Anabarilius grahami</name>
    <name type="common">Kanglang fish</name>
    <name type="synonym">Barilius grahami</name>
    <dbReference type="NCBI Taxonomy" id="495550"/>
    <lineage>
        <taxon>Eukaryota</taxon>
        <taxon>Metazoa</taxon>
        <taxon>Chordata</taxon>
        <taxon>Craniata</taxon>
        <taxon>Vertebrata</taxon>
        <taxon>Euteleostomi</taxon>
        <taxon>Actinopterygii</taxon>
        <taxon>Neopterygii</taxon>
        <taxon>Teleostei</taxon>
        <taxon>Ostariophysi</taxon>
        <taxon>Cypriniformes</taxon>
        <taxon>Xenocyprididae</taxon>
        <taxon>Xenocypridinae</taxon>
        <taxon>Xenocypridinae incertae sedis</taxon>
        <taxon>Anabarilius</taxon>
    </lineage>
</organism>